<dbReference type="Proteomes" id="UP000318825">
    <property type="component" value="Unassembled WGS sequence"/>
</dbReference>
<dbReference type="RefSeq" id="WP_141383898.1">
    <property type="nucleotide sequence ID" value="NZ_BJNF01000058.1"/>
</dbReference>
<proteinExistence type="predicted"/>
<dbReference type="EMBL" id="BJNF01000058">
    <property type="protein sequence ID" value="GEC16260.1"/>
    <property type="molecule type" value="Genomic_DNA"/>
</dbReference>
<dbReference type="AlphaFoldDB" id="A0A4Y3WDV1"/>
<protein>
    <submittedName>
        <fullName evidence="1">Uncharacterized protein</fullName>
    </submittedName>
</protein>
<accession>A0A4Y3WDV1</accession>
<gene>
    <name evidence="1" type="ORF">NWI01_21520</name>
</gene>
<comment type="caution">
    <text evidence="1">The sequence shown here is derived from an EMBL/GenBank/DDBJ whole genome shotgun (WGS) entry which is preliminary data.</text>
</comment>
<evidence type="ECO:0000313" key="1">
    <source>
        <dbReference type="EMBL" id="GEC16260.1"/>
    </source>
</evidence>
<sequence length="168" mass="18993">MSRLTIEQRSSESARELGDESFMSAAELRNYVMQTEMAKASKDVRSGQAENARAELIRSLTQPVAVTPEKIAEIKRRVLGQLKSAAVRGDKEVLVMRFPNALCTDKGRSLNNLEKEWPSTLMGRPLQAFEFWRDHLQPQGYGLKAIIVDWPQGLPGDIGFFLTWDVNR</sequence>
<reference evidence="1 2" key="1">
    <citation type="submission" date="2019-06" db="EMBL/GenBank/DDBJ databases">
        <title>Whole genome shotgun sequence of Nitrobacter winogradskyi NBRC 14297.</title>
        <authorList>
            <person name="Hosoyama A."/>
            <person name="Uohara A."/>
            <person name="Ohji S."/>
            <person name="Ichikawa N."/>
        </authorList>
    </citation>
    <scope>NUCLEOTIDE SEQUENCE [LARGE SCALE GENOMIC DNA]</scope>
    <source>
        <strain evidence="1 2">NBRC 14297</strain>
    </source>
</reference>
<dbReference type="OrthoDB" id="7871683at2"/>
<name>A0A4Y3WDV1_NITWI</name>
<organism evidence="1 2">
    <name type="scientific">Nitrobacter winogradskyi</name>
    <name type="common">Nitrobacter agilis</name>
    <dbReference type="NCBI Taxonomy" id="913"/>
    <lineage>
        <taxon>Bacteria</taxon>
        <taxon>Pseudomonadati</taxon>
        <taxon>Pseudomonadota</taxon>
        <taxon>Alphaproteobacteria</taxon>
        <taxon>Hyphomicrobiales</taxon>
        <taxon>Nitrobacteraceae</taxon>
        <taxon>Nitrobacter</taxon>
    </lineage>
</organism>
<evidence type="ECO:0000313" key="2">
    <source>
        <dbReference type="Proteomes" id="UP000318825"/>
    </source>
</evidence>